<proteinExistence type="predicted"/>
<dbReference type="OrthoDB" id="2423954at2759"/>
<keyword evidence="2" id="KW-1185">Reference proteome</keyword>
<reference evidence="1" key="1">
    <citation type="submission" date="2022-08" db="EMBL/GenBank/DDBJ databases">
        <authorList>
            <person name="Kallberg Y."/>
            <person name="Tangrot J."/>
            <person name="Rosling A."/>
        </authorList>
    </citation>
    <scope>NUCLEOTIDE SEQUENCE</scope>
    <source>
        <strain evidence="1">Wild A</strain>
    </source>
</reference>
<protein>
    <submittedName>
        <fullName evidence="1">9444_t:CDS:1</fullName>
    </submittedName>
</protein>
<name>A0A9W4SS61_9GLOM</name>
<evidence type="ECO:0000313" key="1">
    <source>
        <dbReference type="EMBL" id="CAI2178627.1"/>
    </source>
</evidence>
<comment type="caution">
    <text evidence="1">The sequence shown here is derived from an EMBL/GenBank/DDBJ whole genome shotgun (WGS) entry which is preliminary data.</text>
</comment>
<evidence type="ECO:0000313" key="2">
    <source>
        <dbReference type="Proteomes" id="UP001153678"/>
    </source>
</evidence>
<dbReference type="Proteomes" id="UP001153678">
    <property type="component" value="Unassembled WGS sequence"/>
</dbReference>
<dbReference type="EMBL" id="CAMKVN010001892">
    <property type="protein sequence ID" value="CAI2178627.1"/>
    <property type="molecule type" value="Genomic_DNA"/>
</dbReference>
<gene>
    <name evidence="1" type="ORF">FWILDA_LOCUS8681</name>
</gene>
<dbReference type="AlphaFoldDB" id="A0A9W4SS61"/>
<accession>A0A9W4SS61</accession>
<organism evidence="1 2">
    <name type="scientific">Funneliformis geosporum</name>
    <dbReference type="NCBI Taxonomy" id="1117311"/>
    <lineage>
        <taxon>Eukaryota</taxon>
        <taxon>Fungi</taxon>
        <taxon>Fungi incertae sedis</taxon>
        <taxon>Mucoromycota</taxon>
        <taxon>Glomeromycotina</taxon>
        <taxon>Glomeromycetes</taxon>
        <taxon>Glomerales</taxon>
        <taxon>Glomeraceae</taxon>
        <taxon>Funneliformis</taxon>
    </lineage>
</organism>
<sequence>MRKNTLKYINYRSIECQEIIVQKRIELIKYNFSDNIELNNIAEEILKETNDLLGKVQDVDNDNEELLIF</sequence>